<feature type="domain" description="NmrA-like" evidence="4">
    <location>
        <begin position="3"/>
        <end position="241"/>
    </location>
</feature>
<dbReference type="GO" id="GO:0016491">
    <property type="term" value="F:oxidoreductase activity"/>
    <property type="evidence" value="ECO:0007669"/>
    <property type="project" value="UniProtKB-KW"/>
</dbReference>
<evidence type="ECO:0000256" key="2">
    <source>
        <dbReference type="ARBA" id="ARBA00022857"/>
    </source>
</evidence>
<dbReference type="InterPro" id="IPR051609">
    <property type="entry name" value="NmrA/Isoflavone_reductase-like"/>
</dbReference>
<dbReference type="InterPro" id="IPR036291">
    <property type="entry name" value="NAD(P)-bd_dom_sf"/>
</dbReference>
<dbReference type="PANTHER" id="PTHR47706">
    <property type="entry name" value="NMRA-LIKE FAMILY PROTEIN"/>
    <property type="match status" value="1"/>
</dbReference>
<dbReference type="Gene3D" id="3.90.25.10">
    <property type="entry name" value="UDP-galactose 4-epimerase, domain 1"/>
    <property type="match status" value="1"/>
</dbReference>
<keyword evidence="6" id="KW-1185">Reference proteome</keyword>
<evidence type="ECO:0000259" key="4">
    <source>
        <dbReference type="Pfam" id="PF05368"/>
    </source>
</evidence>
<reference evidence="5 6" key="1">
    <citation type="submission" date="2016-05" db="EMBL/GenBank/DDBJ databases">
        <title>Comparative analysis of secretome profiles of manganese(II)-oxidizing ascomycete fungi.</title>
        <authorList>
            <consortium name="DOE Joint Genome Institute"/>
            <person name="Zeiner C.A."/>
            <person name="Purvine S.O."/>
            <person name="Zink E.M."/>
            <person name="Wu S."/>
            <person name="Pasa-Tolic L."/>
            <person name="Chaput D.L."/>
            <person name="Haridas S."/>
            <person name="Grigoriev I.V."/>
            <person name="Santelli C.M."/>
            <person name="Hansel C.M."/>
        </authorList>
    </citation>
    <scope>NUCLEOTIDE SEQUENCE [LARGE SCALE GENOMIC DNA]</scope>
    <source>
        <strain evidence="5 6">SRC1lrK2f</strain>
    </source>
</reference>
<dbReference type="OMA" id="VGAWKGH"/>
<gene>
    <name evidence="5" type="ORF">CC77DRAFT_1100299</name>
</gene>
<proteinExistence type="inferred from homology"/>
<accession>A0A177D358</accession>
<dbReference type="Gene3D" id="3.40.50.720">
    <property type="entry name" value="NAD(P)-binding Rossmann-like Domain"/>
    <property type="match status" value="1"/>
</dbReference>
<protein>
    <submittedName>
        <fullName evidence="5">NAD(P)-binding protein</fullName>
    </submittedName>
</protein>
<dbReference type="PANTHER" id="PTHR47706:SF4">
    <property type="entry name" value="NMRA-LIKE DOMAIN-CONTAINING PROTEIN"/>
    <property type="match status" value="1"/>
</dbReference>
<evidence type="ECO:0000313" key="6">
    <source>
        <dbReference type="Proteomes" id="UP000077248"/>
    </source>
</evidence>
<sequence>MVTVAVIGGTGSVGKTIVDAFLAEGTHEVIVVSRKVPEGKSAAKVIAVNYTNVEELTKTLEENNIHTVISTIVMYDPEAAQAERSFIAAADKSSCTKRFVVSNWGNATPEEPSLQLELNGLREPSIAAVRKTGLEWTQFYVGLFLDYYGMPHVPTYLTPLVVFVDMAHKTAALPGNTGDETVSFTYTQDLARFVVAAMGLKHWEEALHCYSENTSLSRLVQLAEESRGSKFTVTFDPVEKLARGEITELPTHPHLYPYFPKPLLVGLLAKFGLWAVNRIMFVPHEGSLNEKFPEIKPKSVEEVVGFWKGK</sequence>
<dbReference type="Proteomes" id="UP000077248">
    <property type="component" value="Unassembled WGS sequence"/>
</dbReference>
<dbReference type="AlphaFoldDB" id="A0A177D358"/>
<keyword evidence="3" id="KW-0560">Oxidoreductase</keyword>
<evidence type="ECO:0000256" key="1">
    <source>
        <dbReference type="ARBA" id="ARBA00005725"/>
    </source>
</evidence>
<dbReference type="SUPFAM" id="SSF51735">
    <property type="entry name" value="NAD(P)-binding Rossmann-fold domains"/>
    <property type="match status" value="1"/>
</dbReference>
<dbReference type="GeneID" id="29115654"/>
<dbReference type="VEuPathDB" id="FungiDB:CC77DRAFT_1100299"/>
<dbReference type="EMBL" id="KV441503">
    <property type="protein sequence ID" value="OAG14113.1"/>
    <property type="molecule type" value="Genomic_DNA"/>
</dbReference>
<dbReference type="InterPro" id="IPR008030">
    <property type="entry name" value="NmrA-like"/>
</dbReference>
<dbReference type="KEGG" id="aalt:CC77DRAFT_1100299"/>
<keyword evidence="2" id="KW-0521">NADP</keyword>
<dbReference type="Pfam" id="PF05368">
    <property type="entry name" value="NmrA"/>
    <property type="match status" value="1"/>
</dbReference>
<comment type="similarity">
    <text evidence="1">Belongs to the NmrA-type oxidoreductase family. Isoflavone reductase subfamily.</text>
</comment>
<dbReference type="RefSeq" id="XP_018379534.1">
    <property type="nucleotide sequence ID" value="XM_018530060.1"/>
</dbReference>
<evidence type="ECO:0000313" key="5">
    <source>
        <dbReference type="EMBL" id="OAG14113.1"/>
    </source>
</evidence>
<evidence type="ECO:0000256" key="3">
    <source>
        <dbReference type="ARBA" id="ARBA00023002"/>
    </source>
</evidence>
<organism evidence="5 6">
    <name type="scientific">Alternaria alternata</name>
    <name type="common">Alternaria rot fungus</name>
    <name type="synonym">Torula alternata</name>
    <dbReference type="NCBI Taxonomy" id="5599"/>
    <lineage>
        <taxon>Eukaryota</taxon>
        <taxon>Fungi</taxon>
        <taxon>Dikarya</taxon>
        <taxon>Ascomycota</taxon>
        <taxon>Pezizomycotina</taxon>
        <taxon>Dothideomycetes</taxon>
        <taxon>Pleosporomycetidae</taxon>
        <taxon>Pleosporales</taxon>
        <taxon>Pleosporineae</taxon>
        <taxon>Pleosporaceae</taxon>
        <taxon>Alternaria</taxon>
        <taxon>Alternaria sect. Alternaria</taxon>
        <taxon>Alternaria alternata complex</taxon>
    </lineage>
</organism>
<name>A0A177D358_ALTAL</name>